<accession>A0A0G0NAN0</accession>
<protein>
    <submittedName>
        <fullName evidence="1">Uncharacterized protein</fullName>
    </submittedName>
</protein>
<evidence type="ECO:0000313" key="1">
    <source>
        <dbReference type="EMBL" id="KKR12533.1"/>
    </source>
</evidence>
<dbReference type="STRING" id="1619013.UT41_C0001G0077"/>
<comment type="caution">
    <text evidence="1">The sequence shown here is derived from an EMBL/GenBank/DDBJ whole genome shotgun (WGS) entry which is preliminary data.</text>
</comment>
<reference evidence="1 2" key="1">
    <citation type="journal article" date="2015" name="Nature">
        <title>rRNA introns, odd ribosomes, and small enigmatic genomes across a large radiation of phyla.</title>
        <authorList>
            <person name="Brown C.T."/>
            <person name="Hug L.A."/>
            <person name="Thomas B.C."/>
            <person name="Sharon I."/>
            <person name="Castelle C.J."/>
            <person name="Singh A."/>
            <person name="Wilkins M.J."/>
            <person name="Williams K.H."/>
            <person name="Banfield J.F."/>
        </authorList>
    </citation>
    <scope>NUCLEOTIDE SEQUENCE [LARGE SCALE GENOMIC DNA]</scope>
</reference>
<gene>
    <name evidence="1" type="ORF">UT41_C0001G0077</name>
</gene>
<sequence length="318" mass="33040">MKSPKLLSLVLSIIVTTLVVFLGVSADWAGPLSEPPAGNVDAPINVGGNAQSKSGGLIVGAGLTAGQTALIVPTGNLVVGILSGVHAAPNGSVGGNISVNDVYIRSLNKWASELSTGPAPEVAPTAYCAGVAYDADNAYCQDGTIYTPGMWIPLDNDSNNQTDPNRNWSSLITKQITFPVKTCKLKTTSSFNDGGFITVFSGVTRLAFWERAFSLDNTDIGFSSTVKDQNNQVCGGAVVGEGESAQTLYTSTLPHMDGGILKWCGYVMWRHANGSGSAGATEFTVNQAKGAAATVYSAHALGDGGDNHSYTLYGQYCN</sequence>
<name>A0A0G0NAN0_9BACT</name>
<dbReference type="AlphaFoldDB" id="A0A0G0NAN0"/>
<proteinExistence type="predicted"/>
<dbReference type="Proteomes" id="UP000034665">
    <property type="component" value="Unassembled WGS sequence"/>
</dbReference>
<dbReference type="EMBL" id="LBWR01000001">
    <property type="protein sequence ID" value="KKR12533.1"/>
    <property type="molecule type" value="Genomic_DNA"/>
</dbReference>
<evidence type="ECO:0000313" key="2">
    <source>
        <dbReference type="Proteomes" id="UP000034665"/>
    </source>
</evidence>
<organism evidence="1 2">
    <name type="scientific">Candidatus Wolfebacteria bacterium GW2011_GWC2_39_22</name>
    <dbReference type="NCBI Taxonomy" id="1619013"/>
    <lineage>
        <taxon>Bacteria</taxon>
        <taxon>Candidatus Wolfeibacteriota</taxon>
    </lineage>
</organism>